<feature type="region of interest" description="Disordered" evidence="6">
    <location>
        <begin position="1436"/>
        <end position="1458"/>
    </location>
</feature>
<dbReference type="Pfam" id="PF02010">
    <property type="entry name" value="REJ"/>
    <property type="match status" value="1"/>
</dbReference>
<dbReference type="PANTHER" id="PTHR22799:SF6">
    <property type="entry name" value="C-TYPE LECTIN DOMAIN FAMILY 4 MEMBER M-LIKE"/>
    <property type="match status" value="1"/>
</dbReference>
<feature type="repeat" description="FG-GAP" evidence="5">
    <location>
        <begin position="1195"/>
        <end position="1245"/>
    </location>
</feature>
<gene>
    <name evidence="10" type="ORF">PECAL_3P27640</name>
</gene>
<dbReference type="SMART" id="SM00191">
    <property type="entry name" value="Int_alpha"/>
    <property type="match status" value="3"/>
</dbReference>
<dbReference type="InterPro" id="IPR051663">
    <property type="entry name" value="CLec_Tetranectin-domain"/>
</dbReference>
<feature type="region of interest" description="Disordered" evidence="6">
    <location>
        <begin position="1362"/>
        <end position="1382"/>
    </location>
</feature>
<feature type="domain" description="C-type lectin" evidence="8">
    <location>
        <begin position="2341"/>
        <end position="2447"/>
    </location>
</feature>
<feature type="signal peptide" evidence="7">
    <location>
        <begin position="1"/>
        <end position="25"/>
    </location>
</feature>
<dbReference type="SUPFAM" id="SSF110296">
    <property type="entry name" value="Oligoxyloglucan reducing end-specific cellobiohydrolase"/>
    <property type="match status" value="1"/>
</dbReference>
<evidence type="ECO:0008006" key="12">
    <source>
        <dbReference type="Google" id="ProtNLM"/>
    </source>
</evidence>
<dbReference type="GO" id="GO:0030246">
    <property type="term" value="F:carbohydrate binding"/>
    <property type="evidence" value="ECO:0007669"/>
    <property type="project" value="UniProtKB-KW"/>
</dbReference>
<feature type="compositionally biased region" description="Low complexity" evidence="6">
    <location>
        <begin position="3207"/>
        <end position="3227"/>
    </location>
</feature>
<dbReference type="SUPFAM" id="SSF56436">
    <property type="entry name" value="C-type lectin-like"/>
    <property type="match status" value="6"/>
</dbReference>
<dbReference type="Pfam" id="PF14312">
    <property type="entry name" value="FG-GAP_2"/>
    <property type="match status" value="3"/>
</dbReference>
<dbReference type="SUPFAM" id="SSF51197">
    <property type="entry name" value="Clavaminate synthase-like"/>
    <property type="match status" value="1"/>
</dbReference>
<dbReference type="InterPro" id="IPR028994">
    <property type="entry name" value="Integrin_alpha_N"/>
</dbReference>
<dbReference type="InterPro" id="IPR013519">
    <property type="entry name" value="Int_alpha_beta-p"/>
</dbReference>
<keyword evidence="3" id="KW-0677">Repeat</keyword>
<dbReference type="InterPro" id="IPR002859">
    <property type="entry name" value="PKD/REJ-like"/>
</dbReference>
<dbReference type="PROSITE" id="PS50041">
    <property type="entry name" value="C_TYPE_LECTIN_2"/>
    <property type="match status" value="3"/>
</dbReference>
<dbReference type="InterPro" id="IPR003347">
    <property type="entry name" value="JmjC_dom"/>
</dbReference>
<evidence type="ECO:0000259" key="9">
    <source>
        <dbReference type="PROSITE" id="PS50948"/>
    </source>
</evidence>
<keyword evidence="4" id="KW-0325">Glycoprotein</keyword>
<evidence type="ECO:0000256" key="4">
    <source>
        <dbReference type="ARBA" id="ARBA00023180"/>
    </source>
</evidence>
<organism evidence="10 11">
    <name type="scientific">Pelagomonas calceolata</name>
    <dbReference type="NCBI Taxonomy" id="35677"/>
    <lineage>
        <taxon>Eukaryota</taxon>
        <taxon>Sar</taxon>
        <taxon>Stramenopiles</taxon>
        <taxon>Ochrophyta</taxon>
        <taxon>Pelagophyceae</taxon>
        <taxon>Pelagomonadales</taxon>
        <taxon>Pelagomonadaceae</taxon>
        <taxon>Pelagomonas</taxon>
    </lineage>
</organism>
<dbReference type="Gene3D" id="2.60.120.650">
    <property type="entry name" value="Cupin"/>
    <property type="match status" value="1"/>
</dbReference>
<dbReference type="Gene3D" id="2.130.10.130">
    <property type="entry name" value="Integrin alpha, N-terminal"/>
    <property type="match status" value="1"/>
</dbReference>
<evidence type="ECO:0000256" key="3">
    <source>
        <dbReference type="ARBA" id="ARBA00022737"/>
    </source>
</evidence>
<dbReference type="InterPro" id="IPR001304">
    <property type="entry name" value="C-type_lectin-like"/>
</dbReference>
<protein>
    <recommendedName>
        <fullName evidence="12">Bifunctional lysine-specific demethylase and histidyl-hydroxylase</fullName>
    </recommendedName>
</protein>
<dbReference type="OrthoDB" id="167314at2759"/>
<proteinExistence type="predicted"/>
<feature type="domain" description="Apple" evidence="9">
    <location>
        <begin position="2476"/>
        <end position="2549"/>
    </location>
</feature>
<evidence type="ECO:0000313" key="11">
    <source>
        <dbReference type="Proteomes" id="UP000789595"/>
    </source>
</evidence>
<feature type="domain" description="C-type lectin" evidence="8">
    <location>
        <begin position="2861"/>
        <end position="2964"/>
    </location>
</feature>
<feature type="chain" id="PRO_5035149027" description="Bifunctional lysine-specific demethylase and histidyl-hydroxylase" evidence="7">
    <location>
        <begin position="26"/>
        <end position="4822"/>
    </location>
</feature>
<feature type="compositionally biased region" description="Pro residues" evidence="6">
    <location>
        <begin position="692"/>
        <end position="706"/>
    </location>
</feature>
<evidence type="ECO:0000256" key="1">
    <source>
        <dbReference type="ARBA" id="ARBA00022729"/>
    </source>
</evidence>
<dbReference type="SMART" id="SM00034">
    <property type="entry name" value="CLECT"/>
    <property type="match status" value="3"/>
</dbReference>
<name>A0A8J2STV6_9STRA</name>
<accession>A0A8J2STV6</accession>
<dbReference type="InterPro" id="IPR003609">
    <property type="entry name" value="Pan_app"/>
</dbReference>
<feature type="region of interest" description="Disordered" evidence="6">
    <location>
        <begin position="687"/>
        <end position="706"/>
    </location>
</feature>
<dbReference type="CDD" id="cd15482">
    <property type="entry name" value="Sialidase_non-viral"/>
    <property type="match status" value="1"/>
</dbReference>
<comment type="caution">
    <text evidence="10">The sequence shown here is derived from an EMBL/GenBank/DDBJ whole genome shotgun (WGS) entry which is preliminary data.</text>
</comment>
<dbReference type="EMBL" id="CAKKNE010000003">
    <property type="protein sequence ID" value="CAH0372739.1"/>
    <property type="molecule type" value="Genomic_DNA"/>
</dbReference>
<dbReference type="InterPro" id="IPR016186">
    <property type="entry name" value="C-type_lectin-like/link_sf"/>
</dbReference>
<dbReference type="Proteomes" id="UP000789595">
    <property type="component" value="Unassembled WGS sequence"/>
</dbReference>
<evidence type="ECO:0000256" key="2">
    <source>
        <dbReference type="ARBA" id="ARBA00022734"/>
    </source>
</evidence>
<feature type="domain" description="C-type lectin" evidence="8">
    <location>
        <begin position="2571"/>
        <end position="2682"/>
    </location>
</feature>
<keyword evidence="11" id="KW-1185">Reference proteome</keyword>
<keyword evidence="1 7" id="KW-0732">Signal</keyword>
<dbReference type="InterPro" id="IPR016187">
    <property type="entry name" value="CTDL_fold"/>
</dbReference>
<evidence type="ECO:0000313" key="10">
    <source>
        <dbReference type="EMBL" id="CAH0372739.1"/>
    </source>
</evidence>
<reference evidence="10" key="1">
    <citation type="submission" date="2021-11" db="EMBL/GenBank/DDBJ databases">
        <authorList>
            <consortium name="Genoscope - CEA"/>
            <person name="William W."/>
        </authorList>
    </citation>
    <scope>NUCLEOTIDE SEQUENCE</scope>
</reference>
<dbReference type="Pfam" id="PF00059">
    <property type="entry name" value="Lectin_C"/>
    <property type="match status" value="3"/>
</dbReference>
<evidence type="ECO:0000256" key="7">
    <source>
        <dbReference type="SAM" id="SignalP"/>
    </source>
</evidence>
<dbReference type="PANTHER" id="PTHR22799">
    <property type="entry name" value="TETRANECTIN-RELATED"/>
    <property type="match status" value="1"/>
</dbReference>
<dbReference type="CDD" id="cd00037">
    <property type="entry name" value="CLECT"/>
    <property type="match status" value="4"/>
</dbReference>
<dbReference type="InterPro" id="IPR013517">
    <property type="entry name" value="FG-GAP"/>
</dbReference>
<dbReference type="Gene3D" id="2.60.40.10">
    <property type="entry name" value="Immunoglobulins"/>
    <property type="match status" value="1"/>
</dbReference>
<dbReference type="Pfam" id="PF03382">
    <property type="entry name" value="DUF285"/>
    <property type="match status" value="1"/>
</dbReference>
<feature type="region of interest" description="Disordered" evidence="6">
    <location>
        <begin position="3207"/>
        <end position="3228"/>
    </location>
</feature>
<dbReference type="Gene3D" id="3.10.100.10">
    <property type="entry name" value="Mannose-Binding Protein A, subunit A"/>
    <property type="match status" value="4"/>
</dbReference>
<evidence type="ECO:0000259" key="8">
    <source>
        <dbReference type="PROSITE" id="PS50041"/>
    </source>
</evidence>
<evidence type="ECO:0000256" key="6">
    <source>
        <dbReference type="SAM" id="MobiDB-lite"/>
    </source>
</evidence>
<keyword evidence="2" id="KW-0430">Lectin</keyword>
<feature type="compositionally biased region" description="Low complexity" evidence="6">
    <location>
        <begin position="1440"/>
        <end position="1458"/>
    </location>
</feature>
<dbReference type="PROSITE" id="PS50948">
    <property type="entry name" value="PAN"/>
    <property type="match status" value="1"/>
</dbReference>
<dbReference type="Pfam" id="PF08007">
    <property type="entry name" value="JmjC_2"/>
    <property type="match status" value="1"/>
</dbReference>
<evidence type="ECO:0000256" key="5">
    <source>
        <dbReference type="PROSITE-ProRule" id="PRU00803"/>
    </source>
</evidence>
<sequence length="4822" mass="500514">MPAWPAAALAAALAVLFFWSQPRAGDGPTVDPGAGAAAAALRRATGIDPAAPVWGAPFRELAALYDGADPPLEALGVSAKFSNGKAATARYYVALELPGVGGHLPRDAQRRAAARTAAALKAPPLVDAWLEVLATEAPPPVYGFGVDADAGAAKLYVQNRDGAALPQLPAAAEAAMPPVFSSGTREPPRTLSLEWRVGEATTALRQYAVGATSDGTPRPARDSFITVGGGQLAEALEAAADAHAASIYDVSVTGFFRADGPAPLARAERAKIGLAFERWPNVDALASIFEASGVDATAAARWAQRSAAAGHSITNMEVGRGAVALYSHPTRFDFFDGAAPALHAQPAAPRGVAPYVWPAPPAELMMRSETTVVRGSPSADATVAAAYAPFFGRGALAHDALTVTPAAAAARHVEDLAARLGCVASGGCAELGHDGTGAPLAEEVESAVLRVENLKGGFDATGTAYEQILAPFPLDAHTAHVYASARGRSALASHTDTTDILVLQLSGAKEWRHCRTKRSASCTTYEDDDLDDLACETVVLEPGDALFLPRGVVHGAVAVDAASVHLTVGIGGHRCEARRQLQGVVCIGGSHSTSCPAGTFNEGSGSYIASDCDESCDDYSNSCDSECDTCTGCESCSDREEDVCAAGGKVLLGCGGAEAGTCVPAPTPAPTLTPTLFPTPAPTLVPTTSAPSPAPTPAPTISPPPSSAPTELCRDYLLNGFNNEDLNGHYEYVTMTSDGRPIYASTSSTHYLFYDASCGDGRDAPWSSGWFVGSTFPNSLAWSPQPTASAAPTTVPTVEPTAVPTVAPTTTVVPTTAAPSMFVYEMDDTSIRTALAAWLADATAAEAKYGRILNWDTSGVTDMSYLFCGGGSGYCNSAVASFNEDIGAWDTSGVTDMGAMFRGAYAFDQDIGAWDTSGVTTMDYMFSGASSFNQDIGAWDTSGIRTMNSMFRSASAFDQDLSWCVDGDVSLHRAFENTPCASTSCGVTKSSACGRRLQAETWARGWREMAQMTGTQPDANFGWAVAMEGEIIAISAPCINCWASSYTTGRRTYVFLASTRSDGSLSYNEVAKLPGGTALALDGNVLAITTCGPGSGCAGTAYVYRTLDGGASWTEVAKLGNGYLVALSGNVLAVCSGRLYVYRTLDDGESWSQTTDLVGGSSVALAGDVLVVGSTSDEHARVLLTSDGGTSWIQTTTLTASDGRVGNGFGYALALDGDVLAVSAVHAGTGGAVYVFLASNGGSSWNEVAILTASDTVANDYFGRALALDGDALVIGAAHNSHHGPSHDGAGAVYGFTASDGALDWSYEGKLTASDGRGGWPADWFGHGLALSGDTLAVGAPQCSAGDGCPTPGKAYVFKTGLPSAAPTTSPAPSPAPTTSFEPTLSLQPTAAPTRLCHYEAHAYSGEAFPWGEVAWSERLDGGVVHDDRTVTAECGTFGPTSVPSPAPTISSPPSSAPTELCRDYLASGFHDDDLNGHYEYVAMTSDGRPIYASASSTHYLFYDASCGDGGWFVDSAFPNSLAWSPQPTAVPTTTAAPSTAIPTVSAAPTIAPTTGTKSIACGETRYESTTGAAHWLSGNDAPDHFYIIRPSETAYYHFSTCGSDYDTMLYLYSVVGYEANTCLRSPAPHAGAVDLIGEWDDPGEEICTSAGSRGNLEDVWTSQPLQAGATYVLQVTGYSEHGGALETDCDTDHARDAGAAGNYVLTVGCGSEPDEGGTFTITSSNVHWDECYGECAAIGGEFSCISDESQNEQAYKAFGGSCPQGATECGAWLAVTDEASEGSWVCQSAYTAHKGWCANAHNSDVDDTEYGCNGREDCDADDSCVAYEAATAASTDATCTRNPEAVSGTGDDEGSTCFVKTKAGGSTQNYLPWSSWEPNGGTRENCVNIWGPNGRDRAWNDYQCSESLFPCVCQMGGSSDEGGGACTAWGYQSEDQLACYGSVSGMTYDLDHPCWHELDANPTCCNYCGPWTSSEYESTCSALDIIRVSTGCCFSVQDSSGREHHYDQDQNFCYNGVGCDSVRSVKVYDCSGGDEDEGEDDEDMAACLACVNMECEGNEPHSEICSDCFGEDCDECRDAVGESELAAFVSGGCDFDDGSDIGRWFRDEGCGSLRGCCPITRNFCTNDASLPDNCNCGDCGYPACGDCDCDDYGDDHCCTGSPGSCIKLYDVETDKCEWETYEHSGDLDACRAKCAARLDCYAIQYESSGSSWCDGCTGSTDAVGADLSLWADTSGGVHVESRECFAGTVSSSGNAFHLSPSRMSQPDCVNYCSALGGTLACINNAAENSAALAILDVGIDTSRTDTPGKGAGRWNDHDSSYSLQCLCSTTASSATPSGSSDDMMFSYFPGPATHASARAACQALGGDLASIHSAEENAAAFALTGGKSTRIGLTDAAAEGTFVWDDGTPLDYEAWNGGEPNSYGGDEDCVGYLHGAGDRWHDIRCDITSDRTDLGYICRSPCTAERGPVEVSGSCASFNCYEDSHINGHDITCQSGLSQAQCVDLCCAEAECLGFDYSASDSRCCTSSVSRAVSFDQNAGSGYLSCEKNDVTCGFSEDRKLSAEGGDSGSASGSFVYVDQAKSFDDARAYCRAYYHDLASIHSSSENAAVAALCPGECWIGGSDAAQEGTWTWSDGTAWDYENWESGEPNNHDGDEPYTVILHNSKWNDENRYGSYQFVCATSASGPHVLKSALTVGGLALEAAEPHAGVLVSAIASMASVAQSQVSVEIEVTTMPKCAATFCSNEDGSGTCCTLPAGRYGNCERCDSHPNSVLTSAPCPGNDQISYVRVEGAAACGAWVHEHCPDCGGRHDFLDGPGVYRASSGDFNDNTLSDATIGCVVNGAVTEQDCGSGDASFTEFLFVADVGSWSNGRAQCQSRGGDLATIHSAAEDAAAKAVVPSGSSAWIGLSDTTTEGSYAWVDGSALDYVNWAGGEPNQSGGNEDCAGFYKGHSSGWADGNCDEWEGADPVGAVCSIPGSSTGSDDYDYWEALCPECGDEHNCAAAAECHGWCCSTWGECCSEDEDEVCSNPTCPDASAATCCDIDGDCDDGDDDWCCGTDFLCTNDSPDWAAQQGGVLCCSLGHAPTPTTLLAITYSIRADSFYTALALAKILEDVSPSQVDTYVQAAASAAGASGAFAAFSTLLVSEVVVVEALPAPTCHYEAHAYGGEAFPWGEVTWSERRGGASEDRAVTFECGTFGPTSVPTAVPSSAPTAAPTAAPTTAVPSPVPSLAPTTINYRLADFSATPPAELAEAAFTGTGLKVEHLVVNLTVPATEPVHVSLSAWEQGGGGFRGRRRKGGGALRFYDEDPDNPGYALVSDRGRAFVTKIIPAGDTILTLAAGALRDRVNNGQSVVQTITVSLDSDDAIYGRERNFIGSFAVTVLDVDESLIEVNKFLATTDPVTSAAAALTAKAKENAAAFVFTAALTSRPFSAVRLEVKGDVDAFASISVDGADGGNRTVEPADWASAATYEFRVADDAVLSGDRNYSVWFVARSDDANYDGRRSATMTCQVIEDDVAFATVSGKALTVGAGVDGPTFSDGYWITLSAPPTADVIVSLGCADTNVFNTKRLLFTPDNWDRKYVAVNASLADPDVLEGRTATLTHSVASSDAFFDGLAVSDVEIAVEFSVDSVPPPKLELVRFLDGGNGLDVLFDSPTNMIDGEWDIDCATLFEYAAQQFGADGTCAWTNSSALRVTFGAGAQIVPFDYVAATEKNAAWLKGGVLKNDLDGATLTSAAQYAEAQKPLHPVAPAVSITAPESVGVCDGVVLDARGATGGGSRALTYNWGVLTSWDAETDADMASVAALKAKLAAADAAGAVTLGLAFDDLLAGRAYDFLITATNFLGVTTTAYATVDKLASPAPSVQFQSAATQTMVRSDKKSLKLDVALPKLACVDANVSSTALGFAWRAWRLAGATYVRDIPDLAEYTANPMSCRLPADALAAQTTYKFQVTVGFADTMTINSSATTTIVVGSQVLVASILGGVEQAVAIGATTELDGSESYDPDEEGALAYAWTAARVLDDGSREDANPLLASADTTQSVLAFTPTTAAGWASDTSYEFTLTVSHGARSAAYSVLVSVSSDQYMPRATVTGFDESVKYNPTEDTFAAIYFEATSPDPGRTIEQTAWSVGAGQSAGLLGKPSGAPSPMLIDLGKTRPNAVYRLRLTVTDSIGSTSSTVVSLTTNGPPTSGTFAVAPYRGTALETEFEFLLDGWSDDVDDYPLTYTYGYRLVQDAALTPLVADQYASAWFLTTLPQAPNVNITCVGRVFDRYLSYAQAFTPVRVDPLEISTEDLSAFAGDLLSASADTGDGEASLSLVSNVASVLGGTDASRRRLSAKQELIDDLMAHTISAASLVGTGSSAAAAAQVLSTVSRLTGDPDSLSESSQTGALGLLSDVVGGAAGSGFDADTAASTAATVSSLLDASLFASGMVDARRALGAANADLGGQIAGTVGALATGMIAGAYGGQNRSVVTDNMELRAFRTDCGTRDAAFRLFSGTGVANLPASALDAAGGGSCDAGAAGAPADVDVKVARLKNVYASEGDGTISDLLQIELGGEGTTVKIDNLAEPIVFDIPFDYDPALEDDYDQGTDTGLCSDQSQVLTFNCDVPTTFDCGGSEDPRDVTVNCPTKAASCSFWDNATRSWSSDGCSVVANTASGVTAVAGAAHRLRSGEFPRGAGAFGDPRAAAVSHVDATVVRDACADASGSVASLCYAHCSRTRPGAPATGPALPERAFVWVLLHAATRRALGVAPGVSLRIYDPLCFPSAAARLARGREGPADVVLLDAQVCERAPAGEVGAPPPPATPARPAAALALTLAS</sequence>
<dbReference type="PROSITE" id="PS51470">
    <property type="entry name" value="FG_GAP"/>
    <property type="match status" value="1"/>
</dbReference>
<dbReference type="InterPro" id="IPR013783">
    <property type="entry name" value="Ig-like_fold"/>
</dbReference>
<dbReference type="InterPro" id="IPR005046">
    <property type="entry name" value="DUF285"/>
</dbReference>